<protein>
    <submittedName>
        <fullName evidence="2">AAA family ATPase</fullName>
    </submittedName>
</protein>
<dbReference type="Proteomes" id="UP000503287">
    <property type="component" value="Chromosome"/>
</dbReference>
<dbReference type="AlphaFoldDB" id="A0A6G6SFT5"/>
<keyword evidence="3" id="KW-1185">Reference proteome</keyword>
<dbReference type="InterPro" id="IPR027417">
    <property type="entry name" value="P-loop_NTPase"/>
</dbReference>
<dbReference type="Gene3D" id="3.40.50.300">
    <property type="entry name" value="P-loop containing nucleotide triphosphate hydrolases"/>
    <property type="match status" value="1"/>
</dbReference>
<dbReference type="EMBL" id="CP047344">
    <property type="protein sequence ID" value="QIF93574.1"/>
    <property type="molecule type" value="Genomic_DNA"/>
</dbReference>
<evidence type="ECO:0000313" key="2">
    <source>
        <dbReference type="EMBL" id="QIF93574.1"/>
    </source>
</evidence>
<dbReference type="InterPro" id="IPR050678">
    <property type="entry name" value="DNA_Partitioning_ATPase"/>
</dbReference>
<gene>
    <name evidence="2" type="ORF">GTH24_06580</name>
</gene>
<dbReference type="InterPro" id="IPR025669">
    <property type="entry name" value="AAA_dom"/>
</dbReference>
<feature type="domain" description="AAA" evidence="1">
    <location>
        <begin position="5"/>
        <end position="196"/>
    </location>
</feature>
<dbReference type="PANTHER" id="PTHR13696">
    <property type="entry name" value="P-LOOP CONTAINING NUCLEOSIDE TRIPHOSPHATE HYDROLASE"/>
    <property type="match status" value="1"/>
</dbReference>
<organism evidence="2 3">
    <name type="scientific">Proteus vulgaris</name>
    <dbReference type="NCBI Taxonomy" id="585"/>
    <lineage>
        <taxon>Bacteria</taxon>
        <taxon>Pseudomonadati</taxon>
        <taxon>Pseudomonadota</taxon>
        <taxon>Gammaproteobacteria</taxon>
        <taxon>Enterobacterales</taxon>
        <taxon>Morganellaceae</taxon>
        <taxon>Proteus</taxon>
    </lineage>
</organism>
<proteinExistence type="predicted"/>
<dbReference type="Pfam" id="PF13614">
    <property type="entry name" value="AAA_31"/>
    <property type="match status" value="1"/>
</dbReference>
<dbReference type="PANTHER" id="PTHR13696:SF52">
    <property type="entry name" value="PARA FAMILY PROTEIN CT_582"/>
    <property type="match status" value="1"/>
</dbReference>
<evidence type="ECO:0000313" key="3">
    <source>
        <dbReference type="Proteomes" id="UP000503287"/>
    </source>
</evidence>
<sequence>MTAPVISFINMKGGVGKTTLCIGIAEYLSNYLGKKILLIDIDPQFNATQSIMGKYNRVEEYINTLQPNNKTIRKILETKNSISTTKEIINIDDVITEITNNLDIILGNMDIIFDTDQVSIRVKKLNKFIIDNDLKSKYDYILIDSPPTISIFTDAALIASDYYVAPIKIDYYSILGASNLINVIDYLKENHNPSIQHLGFVYSNTENRLTDKTQKIKRDFEQNPKFTDKYFFNSKLSYLRDLMVGGGGNIASAYTKSRQDIHNICQELMNRVSALEEARNGE</sequence>
<name>A0A6G6SFT5_PROVU</name>
<dbReference type="RefSeq" id="WP_164526103.1">
    <property type="nucleotide sequence ID" value="NZ_CP047344.1"/>
</dbReference>
<accession>A0A6G6SFT5</accession>
<dbReference type="CDD" id="cd02042">
    <property type="entry name" value="ParAB_family"/>
    <property type="match status" value="1"/>
</dbReference>
<dbReference type="SUPFAM" id="SSF52540">
    <property type="entry name" value="P-loop containing nucleoside triphosphate hydrolases"/>
    <property type="match status" value="1"/>
</dbReference>
<reference evidence="2 3" key="1">
    <citation type="submission" date="2020-01" db="EMBL/GenBank/DDBJ databases">
        <title>The genomic epidemiology of tigecycline resistance gene tet(X) variants in a swine farm in China.</title>
        <authorList>
            <person name="Peng K."/>
            <person name="Li R."/>
        </authorList>
    </citation>
    <scope>NUCLEOTIDE SEQUENCE [LARGE SCALE GENOMIC DNA]</scope>
    <source>
        <strain evidence="2 3">ZN3</strain>
    </source>
</reference>
<evidence type="ECO:0000259" key="1">
    <source>
        <dbReference type="Pfam" id="PF13614"/>
    </source>
</evidence>